<reference evidence="6" key="1">
    <citation type="submission" date="2023-03" db="EMBL/GenBank/DDBJ databases">
        <title>Mating type loci evolution in Malassezia.</title>
        <authorList>
            <person name="Coelho M.A."/>
        </authorList>
    </citation>
    <scope>NUCLEOTIDE SEQUENCE</scope>
    <source>
        <strain evidence="6">CBS 10434</strain>
    </source>
</reference>
<keyword evidence="7" id="KW-1185">Reference proteome</keyword>
<name>A0AAF0EAM2_9BASI</name>
<dbReference type="InterPro" id="IPR002347">
    <property type="entry name" value="SDR_fam"/>
</dbReference>
<dbReference type="InterPro" id="IPR057326">
    <property type="entry name" value="KR_dom"/>
</dbReference>
<protein>
    <recommendedName>
        <fullName evidence="5">Ketoreductase domain-containing protein</fullName>
    </recommendedName>
</protein>
<evidence type="ECO:0000313" key="7">
    <source>
        <dbReference type="Proteomes" id="UP001220961"/>
    </source>
</evidence>
<proteinExistence type="inferred from homology"/>
<evidence type="ECO:0000259" key="5">
    <source>
        <dbReference type="SMART" id="SM00822"/>
    </source>
</evidence>
<evidence type="ECO:0000313" key="6">
    <source>
        <dbReference type="EMBL" id="WFD20945.1"/>
    </source>
</evidence>
<dbReference type="GO" id="GO:0016616">
    <property type="term" value="F:oxidoreductase activity, acting on the CH-OH group of donors, NAD or NADP as acceptor"/>
    <property type="evidence" value="ECO:0007669"/>
    <property type="project" value="UniProtKB-ARBA"/>
</dbReference>
<accession>A0AAF0EAM2</accession>
<keyword evidence="2" id="KW-0521">NADP</keyword>
<dbReference type="PROSITE" id="PS00061">
    <property type="entry name" value="ADH_SHORT"/>
    <property type="match status" value="1"/>
</dbReference>
<dbReference type="InterPro" id="IPR020904">
    <property type="entry name" value="Sc_DH/Rdtase_CS"/>
</dbReference>
<sequence length="270" mass="28617">MDAATEKKCVLVTGGSRGIGLEIVRCLLTGTEVIPPSRVVSLSRSVPAELETLAQEYPSDLVVVQGDVTEETDAEKARDAALKRWGRIDALVLNAGIAELAPCADLTAERFLHVLNVNTVSLAVTVRLCLPELRKQHGTVVFVSSGAAVGNYAAWPSYNASKAAMNAYARTLANEERDIACFSVRPGVVDTDMQAQIRASEQMPAEAKAKFLALYKEGKLLPARKPAHVLAALAVRGSRTSPQLDTGSCPGADGTFVSWDDAASATLQAP</sequence>
<keyword evidence="3" id="KW-0560">Oxidoreductase</keyword>
<dbReference type="Pfam" id="PF00106">
    <property type="entry name" value="adh_short"/>
    <property type="match status" value="1"/>
</dbReference>
<dbReference type="AlphaFoldDB" id="A0AAF0EAM2"/>
<dbReference type="PANTHER" id="PTHR43008:SF8">
    <property type="entry name" value="BENZIL REDUCTASE ((S)-BENZOIN FORMING) IRC24"/>
    <property type="match status" value="1"/>
</dbReference>
<evidence type="ECO:0000256" key="4">
    <source>
        <dbReference type="RuleBase" id="RU000363"/>
    </source>
</evidence>
<dbReference type="PRINTS" id="PR00081">
    <property type="entry name" value="GDHRDH"/>
</dbReference>
<evidence type="ECO:0000256" key="3">
    <source>
        <dbReference type="ARBA" id="ARBA00023002"/>
    </source>
</evidence>
<dbReference type="Gene3D" id="3.40.50.720">
    <property type="entry name" value="NAD(P)-binding Rossmann-like Domain"/>
    <property type="match status" value="1"/>
</dbReference>
<dbReference type="SUPFAM" id="SSF51735">
    <property type="entry name" value="NAD(P)-binding Rossmann-fold domains"/>
    <property type="match status" value="1"/>
</dbReference>
<dbReference type="GO" id="GO:0050664">
    <property type="term" value="F:oxidoreductase activity, acting on NAD(P)H, oxygen as acceptor"/>
    <property type="evidence" value="ECO:0007669"/>
    <property type="project" value="TreeGrafter"/>
</dbReference>
<feature type="domain" description="Ketoreductase" evidence="5">
    <location>
        <begin position="8"/>
        <end position="191"/>
    </location>
</feature>
<dbReference type="InterPro" id="IPR036291">
    <property type="entry name" value="NAD(P)-bd_dom_sf"/>
</dbReference>
<dbReference type="PRINTS" id="PR00080">
    <property type="entry name" value="SDRFAMILY"/>
</dbReference>
<organism evidence="6 7">
    <name type="scientific">Malassezia caprae</name>
    <dbReference type="NCBI Taxonomy" id="1381934"/>
    <lineage>
        <taxon>Eukaryota</taxon>
        <taxon>Fungi</taxon>
        <taxon>Dikarya</taxon>
        <taxon>Basidiomycota</taxon>
        <taxon>Ustilaginomycotina</taxon>
        <taxon>Malasseziomycetes</taxon>
        <taxon>Malasseziales</taxon>
        <taxon>Malasseziaceae</taxon>
        <taxon>Malassezia</taxon>
    </lineage>
</organism>
<gene>
    <name evidence="6" type="ORF">MCAP1_003200</name>
</gene>
<evidence type="ECO:0000256" key="2">
    <source>
        <dbReference type="ARBA" id="ARBA00022857"/>
    </source>
</evidence>
<dbReference type="SMART" id="SM00822">
    <property type="entry name" value="PKS_KR"/>
    <property type="match status" value="1"/>
</dbReference>
<comment type="similarity">
    <text evidence="1 4">Belongs to the short-chain dehydrogenases/reductases (SDR) family.</text>
</comment>
<dbReference type="EMBL" id="CP119914">
    <property type="protein sequence ID" value="WFD20945.1"/>
    <property type="molecule type" value="Genomic_DNA"/>
</dbReference>
<dbReference type="Proteomes" id="UP001220961">
    <property type="component" value="Chromosome 7"/>
</dbReference>
<evidence type="ECO:0000256" key="1">
    <source>
        <dbReference type="ARBA" id="ARBA00006484"/>
    </source>
</evidence>
<dbReference type="PANTHER" id="PTHR43008">
    <property type="entry name" value="BENZIL REDUCTASE"/>
    <property type="match status" value="1"/>
</dbReference>